<feature type="transmembrane region" description="Helical" evidence="7">
    <location>
        <begin position="44"/>
        <end position="71"/>
    </location>
</feature>
<evidence type="ECO:0000313" key="9">
    <source>
        <dbReference type="EMBL" id="AOR79075.1"/>
    </source>
</evidence>
<dbReference type="AlphaFoldDB" id="A0A031K0K9"/>
<accession>A0A031K0K9</accession>
<keyword evidence="5 7" id="KW-1133">Transmembrane helix</keyword>
<geneLocation type="plasmid" evidence="9 12">
    <name>pSA1</name>
</geneLocation>
<dbReference type="CDD" id="cd17503">
    <property type="entry name" value="MFS_LmrB_MDR_like"/>
    <property type="match status" value="1"/>
</dbReference>
<proteinExistence type="predicted"/>
<dbReference type="GO" id="GO:0022857">
    <property type="term" value="F:transmembrane transporter activity"/>
    <property type="evidence" value="ECO:0007669"/>
    <property type="project" value="InterPro"/>
</dbReference>
<feature type="transmembrane region" description="Helical" evidence="7">
    <location>
        <begin position="169"/>
        <end position="193"/>
    </location>
</feature>
<dbReference type="InterPro" id="IPR036259">
    <property type="entry name" value="MFS_trans_sf"/>
</dbReference>
<feature type="transmembrane region" description="Helical" evidence="7">
    <location>
        <begin position="258"/>
        <end position="276"/>
    </location>
</feature>
<dbReference type="GO" id="GO:0005886">
    <property type="term" value="C:plasma membrane"/>
    <property type="evidence" value="ECO:0007669"/>
    <property type="project" value="UniProtKB-SubCell"/>
</dbReference>
<dbReference type="eggNOG" id="COG2814">
    <property type="taxonomic scope" value="Bacteria"/>
</dbReference>
<reference evidence="10 11" key="1">
    <citation type="submission" date="2014-03" db="EMBL/GenBank/DDBJ databases">
        <title>Whole genome sequence of Novosphingobium resinovorum KF1.</title>
        <authorList>
            <person name="Gan H.M."/>
            <person name="Gan H.Y."/>
            <person name="Chew T.H."/>
            <person name="Savka M.A."/>
        </authorList>
    </citation>
    <scope>NUCLEOTIDE SEQUENCE [LARGE SCALE GENOMIC DNA]</scope>
    <source>
        <strain evidence="10 11">KF1</strain>
    </source>
</reference>
<feature type="transmembrane region" description="Helical" evidence="7">
    <location>
        <begin position="232"/>
        <end position="252"/>
    </location>
</feature>
<gene>
    <name evidence="9" type="ORF">BES08_19480</name>
    <name evidence="10" type="ORF">BV97_01648</name>
</gene>
<dbReference type="InterPro" id="IPR020846">
    <property type="entry name" value="MFS_dom"/>
</dbReference>
<feature type="transmembrane region" description="Helical" evidence="7">
    <location>
        <begin position="199"/>
        <end position="220"/>
    </location>
</feature>
<evidence type="ECO:0000256" key="1">
    <source>
        <dbReference type="ARBA" id="ARBA00004651"/>
    </source>
</evidence>
<keyword evidence="12" id="KW-1185">Reference proteome</keyword>
<reference evidence="12" key="3">
    <citation type="journal article" date="2017" name="J. Biotechnol.">
        <title>Complete genome sequence of Novosphingobium resinovorum SA1, a versatile xenobiotic-degrading bacterium capable of utilizing sulfanilic acid.</title>
        <authorList>
            <person name="Hegedus B."/>
            <person name="Kos P.B."/>
            <person name="Balint B."/>
            <person name="Maroti G."/>
            <person name="Gan H.M."/>
            <person name="Perei K."/>
            <person name="Rakhely G."/>
        </authorList>
    </citation>
    <scope>NUCLEOTIDE SEQUENCE [LARGE SCALE GENOMIC DNA]</scope>
    <source>
        <strain evidence="12">SA1</strain>
    </source>
</reference>
<keyword evidence="9" id="KW-0614">Plasmid</keyword>
<dbReference type="PANTHER" id="PTHR42718:SF46">
    <property type="entry name" value="BLR6921 PROTEIN"/>
    <property type="match status" value="1"/>
</dbReference>
<dbReference type="Gene3D" id="1.20.1720.10">
    <property type="entry name" value="Multidrug resistance protein D"/>
    <property type="match status" value="1"/>
</dbReference>
<feature type="transmembrane region" description="Helical" evidence="7">
    <location>
        <begin position="388"/>
        <end position="413"/>
    </location>
</feature>
<evidence type="ECO:0000313" key="12">
    <source>
        <dbReference type="Proteomes" id="UP000094626"/>
    </source>
</evidence>
<dbReference type="Proteomes" id="UP000094626">
    <property type="component" value="Plasmid pSA1"/>
</dbReference>
<dbReference type="OrthoDB" id="9812221at2"/>
<reference evidence="9" key="2">
    <citation type="submission" date="2016-08" db="EMBL/GenBank/DDBJ databases">
        <authorList>
            <person name="Seilhamer J.J."/>
        </authorList>
    </citation>
    <scope>NUCLEOTIDE SEQUENCE [LARGE SCALE GENOMIC DNA]</scope>
    <source>
        <strain evidence="9">SA1</strain>
        <plasmid evidence="9">pSA1</plasmid>
    </source>
</reference>
<keyword evidence="2" id="KW-0813">Transport</keyword>
<name>A0A031K0K9_9SPHN</name>
<dbReference type="EMBL" id="JFYZ01000005">
    <property type="protein sequence ID" value="EZP82724.1"/>
    <property type="molecule type" value="Genomic_DNA"/>
</dbReference>
<dbReference type="PROSITE" id="PS50850">
    <property type="entry name" value="MFS"/>
    <property type="match status" value="1"/>
</dbReference>
<feature type="transmembrane region" description="Helical" evidence="7">
    <location>
        <begin position="434"/>
        <end position="452"/>
    </location>
</feature>
<evidence type="ECO:0000256" key="5">
    <source>
        <dbReference type="ARBA" id="ARBA00022989"/>
    </source>
</evidence>
<keyword evidence="3" id="KW-1003">Cell membrane</keyword>
<feature type="transmembrane region" description="Helical" evidence="7">
    <location>
        <begin position="363"/>
        <end position="382"/>
    </location>
</feature>
<feature type="transmembrane region" description="Helical" evidence="7">
    <location>
        <begin position="110"/>
        <end position="130"/>
    </location>
</feature>
<feature type="transmembrane region" description="Helical" evidence="7">
    <location>
        <begin position="136"/>
        <end position="157"/>
    </location>
</feature>
<dbReference type="InterPro" id="IPR011701">
    <property type="entry name" value="MFS"/>
</dbReference>
<dbReference type="PANTHER" id="PTHR42718">
    <property type="entry name" value="MAJOR FACILITATOR SUPERFAMILY MULTIDRUG TRANSPORTER MFSC"/>
    <property type="match status" value="1"/>
</dbReference>
<keyword evidence="6 7" id="KW-0472">Membrane</keyword>
<organism evidence="10 11">
    <name type="scientific">Novosphingobium resinovorum</name>
    <dbReference type="NCBI Taxonomy" id="158500"/>
    <lineage>
        <taxon>Bacteria</taxon>
        <taxon>Pseudomonadati</taxon>
        <taxon>Pseudomonadota</taxon>
        <taxon>Alphaproteobacteria</taxon>
        <taxon>Sphingomonadales</taxon>
        <taxon>Sphingomonadaceae</taxon>
        <taxon>Novosphingobium</taxon>
    </lineage>
</organism>
<dbReference type="PATRIC" id="fig|158500.4.peg.1686"/>
<evidence type="ECO:0000313" key="11">
    <source>
        <dbReference type="Proteomes" id="UP000024329"/>
    </source>
</evidence>
<keyword evidence="4 7" id="KW-0812">Transmembrane</keyword>
<comment type="subcellular location">
    <subcellularLocation>
        <location evidence="1">Cell membrane</location>
        <topology evidence="1">Multi-pass membrane protein</topology>
    </subcellularLocation>
</comment>
<feature type="transmembrane region" description="Helical" evidence="7">
    <location>
        <begin position="464"/>
        <end position="483"/>
    </location>
</feature>
<evidence type="ECO:0000256" key="7">
    <source>
        <dbReference type="SAM" id="Phobius"/>
    </source>
</evidence>
<dbReference type="RefSeq" id="WP_008832398.1">
    <property type="nucleotide sequence ID" value="NZ_CP017076.1"/>
</dbReference>
<evidence type="ECO:0000256" key="3">
    <source>
        <dbReference type="ARBA" id="ARBA00022475"/>
    </source>
</evidence>
<evidence type="ECO:0000256" key="6">
    <source>
        <dbReference type="ARBA" id="ARBA00023136"/>
    </source>
</evidence>
<protein>
    <submittedName>
        <fullName evidence="10">Efflux-type transporter</fullName>
    </submittedName>
    <submittedName>
        <fullName evidence="9">MFS transporter</fullName>
    </submittedName>
</protein>
<dbReference type="EMBL" id="CP017076">
    <property type="protein sequence ID" value="AOR79075.1"/>
    <property type="molecule type" value="Genomic_DNA"/>
</dbReference>
<evidence type="ECO:0000313" key="10">
    <source>
        <dbReference type="EMBL" id="EZP82724.1"/>
    </source>
</evidence>
<feature type="transmembrane region" description="Helical" evidence="7">
    <location>
        <begin position="83"/>
        <end position="103"/>
    </location>
</feature>
<evidence type="ECO:0000259" key="8">
    <source>
        <dbReference type="PROSITE" id="PS50850"/>
    </source>
</evidence>
<dbReference type="Gene3D" id="1.20.1250.20">
    <property type="entry name" value="MFS general substrate transporter like domains"/>
    <property type="match status" value="1"/>
</dbReference>
<dbReference type="SUPFAM" id="SSF103473">
    <property type="entry name" value="MFS general substrate transporter"/>
    <property type="match status" value="1"/>
</dbReference>
<evidence type="ECO:0000256" key="2">
    <source>
        <dbReference type="ARBA" id="ARBA00022448"/>
    </source>
</evidence>
<dbReference type="Proteomes" id="UP000024329">
    <property type="component" value="Unassembled WGS sequence"/>
</dbReference>
<feature type="domain" description="Major facilitator superfamily (MFS) profile" evidence="8">
    <location>
        <begin position="45"/>
        <end position="490"/>
    </location>
</feature>
<sequence>MLRPRRRGIASVNAEVRDGIVPAAGALAKTRDEGPAESGANYRFVALIIASALFMEFVDATVLATALPTMARDFSVRPQEMSVALTSYLLALAIFIPASGSLADRFGSRTVFRTAILLFVLGSLACGQSRSLEMMVASRFLQGVGGAMMIPVGRLVLLRSVAKRDMVNAMSWLLVPALIGPILGPPLGGFIVTYLDWRWIFYINLPMGALGFWLVGRYIANIREDEPGRFDTPGFILSGLSLGCLLFGFEMVSRPGESVMAGVLVAIGLIAGIFYVRHARNREGAILDLELLRDPTFRLSVIAGSITRITQGAQPFLLPLMMQVGLGFTAAKSGTITVATAIGSLAMKSFAQRVLRRFGFRRALIWNGVIATGGYAICGLFGPAWPTWAMFAVLVLCGFFMSFQFTAYNTIAYDGVDKQHMSRATAFYSTFQQLMLSLGICVAAMALHLAMIANGNSAPTLRDFSVAFWVVTAISLTATIWNLRFSRDAGSEISGHVECEETSEERRSAA</sequence>
<dbReference type="KEGG" id="nre:BES08_19480"/>
<evidence type="ECO:0000256" key="4">
    <source>
        <dbReference type="ARBA" id="ARBA00022692"/>
    </source>
</evidence>
<dbReference type="Pfam" id="PF07690">
    <property type="entry name" value="MFS_1"/>
    <property type="match status" value="1"/>
</dbReference>